<sequence length="168" mass="17849">MFLLAPAVAACSFSVSSGGPDYEKLESAIADELNASYEPIGRQVDSVDCPRLKDTPKSGDTFICKADLSGNPVRVQVTVTDDKNNVDFATMDTAYDLSNLSQQLAKEISADRGFAVTVTCGEGVKVVEAGKSFECTAADRRGDTRPVKVTAGGVDTSDRWELVGVDDE</sequence>
<gene>
    <name evidence="2" type="ORF">CQY22_009595</name>
</gene>
<dbReference type="STRING" id="85968.GCA_900073015_00976"/>
<dbReference type="EMBL" id="PDCN02000010">
    <property type="protein sequence ID" value="PIB75434.1"/>
    <property type="molecule type" value="Genomic_DNA"/>
</dbReference>
<feature type="domain" description="DUF4333" evidence="1">
    <location>
        <begin position="7"/>
        <end position="83"/>
    </location>
</feature>
<name>A0A2G5PC23_9MYCO</name>
<keyword evidence="3" id="KW-1185">Reference proteome</keyword>
<dbReference type="AlphaFoldDB" id="A0A2G5PC23"/>
<dbReference type="InterPro" id="IPR025637">
    <property type="entry name" value="DUF4333"/>
</dbReference>
<proteinExistence type="predicted"/>
<reference evidence="2 3" key="1">
    <citation type="journal article" date="2017" name="Infect. Genet. Evol.">
        <title>The new phylogeny of the genus Mycobacterium: The old and the news.</title>
        <authorList>
            <person name="Tortoli E."/>
            <person name="Fedrizzi T."/>
            <person name="Meehan C.J."/>
            <person name="Trovato A."/>
            <person name="Grottola A."/>
            <person name="Giacobazzi E."/>
            <person name="Serpini G.F."/>
            <person name="Tagliazucchi S."/>
            <person name="Fabio A."/>
            <person name="Bettua C."/>
            <person name="Bertorelli R."/>
            <person name="Frascaro F."/>
            <person name="De Sanctis V."/>
            <person name="Pecorari M."/>
            <person name="Jousson O."/>
            <person name="Segata N."/>
            <person name="Cirillo D.M."/>
        </authorList>
    </citation>
    <scope>NUCLEOTIDE SEQUENCE [LARGE SCALE GENOMIC DNA]</scope>
    <source>
        <strain evidence="2 3">CIP1034565</strain>
    </source>
</reference>
<dbReference type="Proteomes" id="UP000230551">
    <property type="component" value="Unassembled WGS sequence"/>
</dbReference>
<feature type="domain" description="DUF4333" evidence="1">
    <location>
        <begin position="93"/>
        <end position="155"/>
    </location>
</feature>
<evidence type="ECO:0000313" key="3">
    <source>
        <dbReference type="Proteomes" id="UP000230551"/>
    </source>
</evidence>
<accession>A0A2G5PC23</accession>
<evidence type="ECO:0000259" key="1">
    <source>
        <dbReference type="Pfam" id="PF14230"/>
    </source>
</evidence>
<evidence type="ECO:0000313" key="2">
    <source>
        <dbReference type="EMBL" id="PIB75434.1"/>
    </source>
</evidence>
<dbReference type="OrthoDB" id="5244388at2"/>
<organism evidence="2 3">
    <name type="scientific">Mycolicibacterium brumae</name>
    <dbReference type="NCBI Taxonomy" id="85968"/>
    <lineage>
        <taxon>Bacteria</taxon>
        <taxon>Bacillati</taxon>
        <taxon>Actinomycetota</taxon>
        <taxon>Actinomycetes</taxon>
        <taxon>Mycobacteriales</taxon>
        <taxon>Mycobacteriaceae</taxon>
        <taxon>Mycolicibacterium</taxon>
    </lineage>
</organism>
<protein>
    <submittedName>
        <fullName evidence="2">DUF4333 domain-containing protein</fullName>
    </submittedName>
</protein>
<dbReference type="Pfam" id="PF14230">
    <property type="entry name" value="DUF4333"/>
    <property type="match status" value="2"/>
</dbReference>
<comment type="caution">
    <text evidence="2">The sequence shown here is derived from an EMBL/GenBank/DDBJ whole genome shotgun (WGS) entry which is preliminary data.</text>
</comment>